<proteinExistence type="predicted"/>
<dbReference type="SMART" id="SM00345">
    <property type="entry name" value="HTH_GNTR"/>
    <property type="match status" value="1"/>
</dbReference>
<dbReference type="Pfam" id="PF00392">
    <property type="entry name" value="GntR"/>
    <property type="match status" value="1"/>
</dbReference>
<keyword evidence="3" id="KW-0804">Transcription</keyword>
<dbReference type="InterPro" id="IPR036390">
    <property type="entry name" value="WH_DNA-bd_sf"/>
</dbReference>
<organism evidence="5 6">
    <name type="scientific">Pseudomonas lini</name>
    <dbReference type="NCBI Taxonomy" id="163011"/>
    <lineage>
        <taxon>Bacteria</taxon>
        <taxon>Pseudomonadati</taxon>
        <taxon>Pseudomonadota</taxon>
        <taxon>Gammaproteobacteria</taxon>
        <taxon>Pseudomonadales</taxon>
        <taxon>Pseudomonadaceae</taxon>
        <taxon>Pseudomonas</taxon>
    </lineage>
</organism>
<keyword evidence="2" id="KW-0238">DNA-binding</keyword>
<dbReference type="PANTHER" id="PTHR43537">
    <property type="entry name" value="TRANSCRIPTIONAL REGULATOR, GNTR FAMILY"/>
    <property type="match status" value="1"/>
</dbReference>
<dbReference type="PROSITE" id="PS50949">
    <property type="entry name" value="HTH_GNTR"/>
    <property type="match status" value="1"/>
</dbReference>
<dbReference type="Gene3D" id="1.10.10.10">
    <property type="entry name" value="Winged helix-like DNA-binding domain superfamily/Winged helix DNA-binding domain"/>
    <property type="match status" value="1"/>
</dbReference>
<keyword evidence="1" id="KW-0805">Transcription regulation</keyword>
<evidence type="ECO:0000256" key="1">
    <source>
        <dbReference type="ARBA" id="ARBA00023015"/>
    </source>
</evidence>
<evidence type="ECO:0000256" key="2">
    <source>
        <dbReference type="ARBA" id="ARBA00023125"/>
    </source>
</evidence>
<dbReference type="SUPFAM" id="SSF48008">
    <property type="entry name" value="GntR ligand-binding domain-like"/>
    <property type="match status" value="1"/>
</dbReference>
<protein>
    <recommendedName>
        <fullName evidence="4">HTH gntR-type domain-containing protein</fullName>
    </recommendedName>
</protein>
<evidence type="ECO:0000313" key="6">
    <source>
        <dbReference type="Proteomes" id="UP000284168"/>
    </source>
</evidence>
<accession>A0A423IIW6</accession>
<evidence type="ECO:0000256" key="3">
    <source>
        <dbReference type="ARBA" id="ARBA00023163"/>
    </source>
</evidence>
<dbReference type="Pfam" id="PF07729">
    <property type="entry name" value="FCD"/>
    <property type="match status" value="1"/>
</dbReference>
<comment type="caution">
    <text evidence="5">The sequence shown here is derived from an EMBL/GenBank/DDBJ whole genome shotgun (WGS) entry which is preliminary data.</text>
</comment>
<dbReference type="PANTHER" id="PTHR43537:SF53">
    <property type="entry name" value="HTH-TYPE TRANSCRIPTIONAL REPRESSOR NANR"/>
    <property type="match status" value="1"/>
</dbReference>
<evidence type="ECO:0000259" key="4">
    <source>
        <dbReference type="PROSITE" id="PS50949"/>
    </source>
</evidence>
<dbReference type="InterPro" id="IPR000524">
    <property type="entry name" value="Tscrpt_reg_HTH_GntR"/>
</dbReference>
<dbReference type="Proteomes" id="UP000284168">
    <property type="component" value="Unassembled WGS sequence"/>
</dbReference>
<dbReference type="CDD" id="cd07377">
    <property type="entry name" value="WHTH_GntR"/>
    <property type="match status" value="1"/>
</dbReference>
<evidence type="ECO:0000313" key="5">
    <source>
        <dbReference type="EMBL" id="RON25356.1"/>
    </source>
</evidence>
<dbReference type="InterPro" id="IPR011711">
    <property type="entry name" value="GntR_C"/>
</dbReference>
<name>A0A423IIW6_9PSED</name>
<dbReference type="EMBL" id="MOBN01000036">
    <property type="protein sequence ID" value="RON25356.1"/>
    <property type="molecule type" value="Genomic_DNA"/>
</dbReference>
<dbReference type="GO" id="GO:0003700">
    <property type="term" value="F:DNA-binding transcription factor activity"/>
    <property type="evidence" value="ECO:0007669"/>
    <property type="project" value="InterPro"/>
</dbReference>
<dbReference type="GO" id="GO:0003677">
    <property type="term" value="F:DNA binding"/>
    <property type="evidence" value="ECO:0007669"/>
    <property type="project" value="UniProtKB-KW"/>
</dbReference>
<feature type="domain" description="HTH gntR-type" evidence="4">
    <location>
        <begin position="7"/>
        <end position="74"/>
    </location>
</feature>
<dbReference type="AlphaFoldDB" id="A0A423IIW6"/>
<gene>
    <name evidence="5" type="ORF">BK663_20590</name>
</gene>
<sequence length="213" mass="24200">MVEAVVKTQKAEIYEALKEKILTLELQPDQPLDEHVISAQYGMSRTPVREMLRRLASEGYVNIHPNQAARVNQMGLATMRSFISVAPLIFAAIGKLAVQSYKVPQLEELKKAHERFKAATEVEELQMMILASHRFLEVLGEMAASKYLEVSFSRLLLDQARMDMLAILPKGHVLQSMIVQYLKWQQEIINAVGSQDEERVAGHMRRFFSFGPS</sequence>
<dbReference type="InterPro" id="IPR036388">
    <property type="entry name" value="WH-like_DNA-bd_sf"/>
</dbReference>
<dbReference type="SUPFAM" id="SSF46785">
    <property type="entry name" value="Winged helix' DNA-binding domain"/>
    <property type="match status" value="1"/>
</dbReference>
<dbReference type="InterPro" id="IPR008920">
    <property type="entry name" value="TF_FadR/GntR_C"/>
</dbReference>
<dbReference type="Gene3D" id="1.20.120.530">
    <property type="entry name" value="GntR ligand-binding domain-like"/>
    <property type="match status" value="1"/>
</dbReference>
<reference evidence="5 6" key="1">
    <citation type="submission" date="2016-10" db="EMBL/GenBank/DDBJ databases">
        <title>Comparative genome analysis of multiple Pseudomonas spp. focuses on biocontrol and plant growth promoting traits.</title>
        <authorList>
            <person name="Tao X.-Y."/>
            <person name="Taylor C.G."/>
        </authorList>
    </citation>
    <scope>NUCLEOTIDE SEQUENCE [LARGE SCALE GENOMIC DNA]</scope>
    <source>
        <strain evidence="5 6">48C10</strain>
    </source>
</reference>